<evidence type="ECO:0000256" key="2">
    <source>
        <dbReference type="ARBA" id="ARBA00009368"/>
    </source>
</evidence>
<keyword evidence="5" id="KW-0539">Nucleus</keyword>
<dbReference type="WBParaSite" id="PSAMB.scaffold1082size36158.g10886.t1">
    <property type="protein sequence ID" value="PSAMB.scaffold1082size36158.g10886.t1"/>
    <property type="gene ID" value="PSAMB.scaffold1082size36158.g10886"/>
</dbReference>
<name>A0A914ULS9_9BILA</name>
<evidence type="ECO:0000259" key="8">
    <source>
        <dbReference type="SMART" id="SM01370"/>
    </source>
</evidence>
<reference evidence="10" key="1">
    <citation type="submission" date="2022-11" db="UniProtKB">
        <authorList>
            <consortium name="WormBaseParasite"/>
        </authorList>
    </citation>
    <scope>IDENTIFICATION</scope>
</reference>
<dbReference type="InterPro" id="IPR037817">
    <property type="entry name" value="TAF7"/>
</dbReference>
<proteinExistence type="inferred from homology"/>
<comment type="subcellular location">
    <subcellularLocation>
        <location evidence="1">Nucleus</location>
    </subcellularLocation>
</comment>
<dbReference type="SMART" id="SM01370">
    <property type="entry name" value="TAFII55_N"/>
    <property type="match status" value="1"/>
</dbReference>
<evidence type="ECO:0000256" key="1">
    <source>
        <dbReference type="ARBA" id="ARBA00004123"/>
    </source>
</evidence>
<dbReference type="CDD" id="cd08047">
    <property type="entry name" value="TAF7"/>
    <property type="match status" value="1"/>
</dbReference>
<accession>A0A914ULS9</accession>
<dbReference type="PANTHER" id="PTHR12228:SF0">
    <property type="entry name" value="TATA-BOX BINDING PROTEIN ASSOCIATED FACTOR 7"/>
    <property type="match status" value="1"/>
</dbReference>
<evidence type="ECO:0000256" key="4">
    <source>
        <dbReference type="ARBA" id="ARBA00023163"/>
    </source>
</evidence>
<sequence length="342" mass="38466">EVATKVHDMLAKDSNTKDDLAISFAQDLRSVSIKFRKQILPAKIYDLPCAAETMKTLDRKNLYKVADISQIIVCTTEEEKMEAEEKRQTDDETLAKLKREKMNQWPHGLTPPMKSARKRRFRKTKKKKYMDAPEVEKELKRLLRADLEASSVRWEVFTPEQERMQKSQSSAAKKSGKEKSTSKPTSDPKERVAKSFEASPAPVPSPSVSLLPPPEMLPSSAEPTPIAVAIHEREVFGSQVSSSSSSSDDDDDDDAEEMARKLLDSSHLSGATDELTDDLASSVPSESAERIALRAELAELGRRRMDLEAEIKQLDNAVLRERLKADVAQLTELEMQKRREVI</sequence>
<feature type="region of interest" description="Disordered" evidence="7">
    <location>
        <begin position="158"/>
        <end position="288"/>
    </location>
</feature>
<comment type="similarity">
    <text evidence="2">Belongs to the TAF7 family.</text>
</comment>
<feature type="compositionally biased region" description="Acidic residues" evidence="7">
    <location>
        <begin position="247"/>
        <end position="256"/>
    </location>
</feature>
<evidence type="ECO:0000256" key="7">
    <source>
        <dbReference type="SAM" id="MobiDB-lite"/>
    </source>
</evidence>
<evidence type="ECO:0000313" key="10">
    <source>
        <dbReference type="WBParaSite" id="PSAMB.scaffold1082size36158.g10886.t1"/>
    </source>
</evidence>
<keyword evidence="3" id="KW-0805">Transcription regulation</keyword>
<keyword evidence="4" id="KW-0804">Transcription</keyword>
<feature type="compositionally biased region" description="Pro residues" evidence="7">
    <location>
        <begin position="201"/>
        <end position="216"/>
    </location>
</feature>
<dbReference type="Proteomes" id="UP000887566">
    <property type="component" value="Unplaced"/>
</dbReference>
<dbReference type="GO" id="GO:0005669">
    <property type="term" value="C:transcription factor TFIID complex"/>
    <property type="evidence" value="ECO:0007669"/>
    <property type="project" value="InterPro"/>
</dbReference>
<dbReference type="PANTHER" id="PTHR12228">
    <property type="entry name" value="TRANSCRIPTION INITIATION FACTOR TFIID 55 KD SUBUNIT-RELATED"/>
    <property type="match status" value="1"/>
</dbReference>
<dbReference type="AlphaFoldDB" id="A0A914ULS9"/>
<feature type="domain" description="TAFII55 protein conserved region" evidence="8">
    <location>
        <begin position="1"/>
        <end position="151"/>
    </location>
</feature>
<keyword evidence="9" id="KW-1185">Reference proteome</keyword>
<feature type="region of interest" description="Disordered" evidence="7">
    <location>
        <begin position="104"/>
        <end position="129"/>
    </location>
</feature>
<dbReference type="Pfam" id="PF04658">
    <property type="entry name" value="TAFII55_N"/>
    <property type="match status" value="1"/>
</dbReference>
<evidence type="ECO:0000256" key="5">
    <source>
        <dbReference type="ARBA" id="ARBA00023242"/>
    </source>
</evidence>
<feature type="compositionally biased region" description="Basic and acidic residues" evidence="7">
    <location>
        <begin position="175"/>
        <end position="194"/>
    </location>
</feature>
<dbReference type="InterPro" id="IPR006751">
    <property type="entry name" value="TAFII55_prot_cons_reg"/>
</dbReference>
<protein>
    <submittedName>
        <fullName evidence="10">TAFII55 protein conserved region domain-containing protein</fullName>
    </submittedName>
</protein>
<evidence type="ECO:0000256" key="6">
    <source>
        <dbReference type="SAM" id="Coils"/>
    </source>
</evidence>
<dbReference type="GO" id="GO:0016251">
    <property type="term" value="F:RNA polymerase II general transcription initiation factor activity"/>
    <property type="evidence" value="ECO:0007669"/>
    <property type="project" value="TreeGrafter"/>
</dbReference>
<keyword evidence="6" id="KW-0175">Coiled coil</keyword>
<organism evidence="9 10">
    <name type="scientific">Plectus sambesii</name>
    <dbReference type="NCBI Taxonomy" id="2011161"/>
    <lineage>
        <taxon>Eukaryota</taxon>
        <taxon>Metazoa</taxon>
        <taxon>Ecdysozoa</taxon>
        <taxon>Nematoda</taxon>
        <taxon>Chromadorea</taxon>
        <taxon>Plectida</taxon>
        <taxon>Plectina</taxon>
        <taxon>Plectoidea</taxon>
        <taxon>Plectidae</taxon>
        <taxon>Plectus</taxon>
    </lineage>
</organism>
<dbReference type="GO" id="GO:0051123">
    <property type="term" value="P:RNA polymerase II preinitiation complex assembly"/>
    <property type="evidence" value="ECO:0007669"/>
    <property type="project" value="TreeGrafter"/>
</dbReference>
<evidence type="ECO:0000256" key="3">
    <source>
        <dbReference type="ARBA" id="ARBA00023015"/>
    </source>
</evidence>
<evidence type="ECO:0000313" key="9">
    <source>
        <dbReference type="Proteomes" id="UP000887566"/>
    </source>
</evidence>
<feature type="coiled-coil region" evidence="6">
    <location>
        <begin position="290"/>
        <end position="340"/>
    </location>
</feature>
<feature type="compositionally biased region" description="Basic residues" evidence="7">
    <location>
        <begin position="115"/>
        <end position="128"/>
    </location>
</feature>